<dbReference type="PROSITE" id="PS00065">
    <property type="entry name" value="D_2_HYDROXYACID_DH_1"/>
    <property type="match status" value="1"/>
</dbReference>
<dbReference type="PANTHER" id="PTHR42789">
    <property type="entry name" value="D-ISOMER SPECIFIC 2-HYDROXYACID DEHYDROGENASE FAMILY PROTEIN (AFU_ORTHOLOGUE AFUA_6G10090)"/>
    <property type="match status" value="1"/>
</dbReference>
<keyword evidence="17" id="KW-1185">Reference proteome</keyword>
<evidence type="ECO:0000256" key="1">
    <source>
        <dbReference type="ARBA" id="ARBA00003800"/>
    </source>
</evidence>
<dbReference type="PROSITE" id="PS00671">
    <property type="entry name" value="D_2_HYDROXYACID_DH_3"/>
    <property type="match status" value="1"/>
</dbReference>
<comment type="catalytic activity">
    <reaction evidence="12">
        <text>(R)-2-hydroxyglutarate + NAD(+) = 2-oxoglutarate + NADH + H(+)</text>
        <dbReference type="Rhea" id="RHEA:49612"/>
        <dbReference type="ChEBI" id="CHEBI:15378"/>
        <dbReference type="ChEBI" id="CHEBI:15801"/>
        <dbReference type="ChEBI" id="CHEBI:16810"/>
        <dbReference type="ChEBI" id="CHEBI:57540"/>
        <dbReference type="ChEBI" id="CHEBI:57945"/>
        <dbReference type="EC" id="1.1.1.399"/>
    </reaction>
</comment>
<keyword evidence="7" id="KW-0028">Amino-acid biosynthesis</keyword>
<dbReference type="InterPro" id="IPR045865">
    <property type="entry name" value="ACT-like_dom_sf"/>
</dbReference>
<dbReference type="CDD" id="cd12176">
    <property type="entry name" value="PGDH_3"/>
    <property type="match status" value="1"/>
</dbReference>
<evidence type="ECO:0000256" key="3">
    <source>
        <dbReference type="ARBA" id="ARBA00005854"/>
    </source>
</evidence>
<dbReference type="FunFam" id="3.40.50.720:FF:000041">
    <property type="entry name" value="D-3-phosphoglycerate dehydrogenase"/>
    <property type="match status" value="1"/>
</dbReference>
<dbReference type="EC" id="1.1.1.399" evidence="4"/>
<dbReference type="InterPro" id="IPR050857">
    <property type="entry name" value="D-2-hydroxyacid_DH"/>
</dbReference>
<protein>
    <recommendedName>
        <fullName evidence="6">D-3-phosphoglycerate dehydrogenase</fullName>
        <ecNumber evidence="4">1.1.1.399</ecNumber>
        <ecNumber evidence="5">1.1.1.95</ecNumber>
    </recommendedName>
    <alternativeName>
        <fullName evidence="11">2-oxoglutarate reductase</fullName>
    </alternativeName>
</protein>
<evidence type="ECO:0000256" key="11">
    <source>
        <dbReference type="ARBA" id="ARBA00030455"/>
    </source>
</evidence>
<dbReference type="EMBL" id="JACXWY010000005">
    <property type="protein sequence ID" value="MBD3846134.1"/>
    <property type="molecule type" value="Genomic_DNA"/>
</dbReference>
<dbReference type="Gene3D" id="3.40.50.720">
    <property type="entry name" value="NAD(P)-binding Rossmann-like Domain"/>
    <property type="match status" value="2"/>
</dbReference>
<dbReference type="GO" id="GO:0051287">
    <property type="term" value="F:NAD binding"/>
    <property type="evidence" value="ECO:0007669"/>
    <property type="project" value="InterPro"/>
</dbReference>
<dbReference type="Pfam" id="PF02826">
    <property type="entry name" value="2-Hacid_dh_C"/>
    <property type="match status" value="1"/>
</dbReference>
<evidence type="ECO:0000256" key="8">
    <source>
        <dbReference type="ARBA" id="ARBA00023002"/>
    </source>
</evidence>
<dbReference type="NCBIfam" id="NF008759">
    <property type="entry name" value="PRK11790.1"/>
    <property type="match status" value="1"/>
</dbReference>
<dbReference type="GO" id="GO:0006564">
    <property type="term" value="P:L-serine biosynthetic process"/>
    <property type="evidence" value="ECO:0007669"/>
    <property type="project" value="UniProtKB-KW"/>
</dbReference>
<accession>A0A927HZC9</accession>
<feature type="domain" description="ACT" evidence="15">
    <location>
        <begin position="344"/>
        <end position="417"/>
    </location>
</feature>
<dbReference type="InterPro" id="IPR006140">
    <property type="entry name" value="D-isomer_DH_NAD-bd"/>
</dbReference>
<evidence type="ECO:0000256" key="13">
    <source>
        <dbReference type="ARBA" id="ARBA00048731"/>
    </source>
</evidence>
<keyword evidence="10" id="KW-0718">Serine biosynthesis</keyword>
<comment type="function">
    <text evidence="1">Catalyzes the reversible oxidation of 3-phospho-D-glycerate to 3-phosphonooxypyruvate, the first step of the phosphorylated L-serine biosynthesis pathway. Also catalyzes the reversible oxidation of 2-hydroxyglutarate to 2-oxoglutarate.</text>
</comment>
<dbReference type="PROSITE" id="PS51671">
    <property type="entry name" value="ACT"/>
    <property type="match status" value="1"/>
</dbReference>
<evidence type="ECO:0000256" key="2">
    <source>
        <dbReference type="ARBA" id="ARBA00005216"/>
    </source>
</evidence>
<dbReference type="InterPro" id="IPR029752">
    <property type="entry name" value="D-isomer_DH_CS1"/>
</dbReference>
<dbReference type="InterPro" id="IPR002912">
    <property type="entry name" value="ACT_dom"/>
</dbReference>
<dbReference type="PROSITE" id="PS00670">
    <property type="entry name" value="D_2_HYDROXYACID_DH_2"/>
    <property type="match status" value="1"/>
</dbReference>
<evidence type="ECO:0000256" key="5">
    <source>
        <dbReference type="ARBA" id="ARBA00013143"/>
    </source>
</evidence>
<gene>
    <name evidence="16" type="primary">serA</name>
    <name evidence="16" type="ORF">IED13_10530</name>
</gene>
<evidence type="ECO:0000256" key="10">
    <source>
        <dbReference type="ARBA" id="ARBA00023299"/>
    </source>
</evidence>
<sequence length="419" mass="44977">MTPASERLSLPKDRIKVLLLEGINDSAVALLQQAGYSNLERLPKALDKAALIEKIRGVHVLGIRSRTQLTPEIFAAADRLFAVGCFSVGTNQVDLEAARQQGVPVFNAPFSNTRSVAELTIGEIVMLLRRIPDRSRSAHEGGWDKSAEGSFEVRGKTLGIVGYGNIGSQLSTLAEAMGMRVIYYDHTDRLRHGNTEPVGSLAELLGSADIVSLHVPETPQTHGMIGAEQLAQMNRGSYLINNSRGTVVDLGALAAALKSGHLAGAAVDVFPVEPASNAERFVSPLQGCANVILTPHIGGSTEEAQERIGAEVARKLVDYSDVGATVGAVNFPQVQIPARAVGTRFIHVQRNVPGMLRRLNDVFANRQVNIAAQNYHTDGEVGYAVIEADGVTSPEATDILREIRALDGTIRARLLYQRG</sequence>
<keyword evidence="9" id="KW-0520">NAD</keyword>
<evidence type="ECO:0000256" key="4">
    <source>
        <dbReference type="ARBA" id="ARBA00013001"/>
    </source>
</evidence>
<organism evidence="16 17">
    <name type="scientific">Bosea spartocytisi</name>
    <dbReference type="NCBI Taxonomy" id="2773451"/>
    <lineage>
        <taxon>Bacteria</taxon>
        <taxon>Pseudomonadati</taxon>
        <taxon>Pseudomonadota</taxon>
        <taxon>Alphaproteobacteria</taxon>
        <taxon>Hyphomicrobiales</taxon>
        <taxon>Boseaceae</taxon>
        <taxon>Bosea</taxon>
    </lineage>
</organism>
<evidence type="ECO:0000256" key="6">
    <source>
        <dbReference type="ARBA" id="ARBA00021582"/>
    </source>
</evidence>
<reference evidence="16" key="1">
    <citation type="submission" date="2020-09" db="EMBL/GenBank/DDBJ databases">
        <title>Bosea spartocytisi sp. nov. a root nodule endophyte of Spartocytisus supranubius in the high mountain ecosystem fo the Teide National Park (Canary Islands, Spain).</title>
        <authorList>
            <person name="Pulido-Suarez L."/>
            <person name="Peix A."/>
            <person name="Igual J.M."/>
            <person name="Socas-Perez N."/>
            <person name="Velazquez E."/>
            <person name="Flores-Felix J.D."/>
            <person name="Leon-Barrios M."/>
        </authorList>
    </citation>
    <scope>NUCLEOTIDE SEQUENCE</scope>
    <source>
        <strain evidence="16">SSUT16</strain>
    </source>
</reference>
<proteinExistence type="inferred from homology"/>
<dbReference type="RefSeq" id="WP_191124143.1">
    <property type="nucleotide sequence ID" value="NZ_JACXWY010000005.1"/>
</dbReference>
<dbReference type="SUPFAM" id="SSF52283">
    <property type="entry name" value="Formate/glycerate dehydrogenase catalytic domain-like"/>
    <property type="match status" value="1"/>
</dbReference>
<name>A0A927HZC9_9HYPH</name>
<dbReference type="GO" id="GO:0047545">
    <property type="term" value="F:(S)-2-hydroxyglutarate dehydrogenase activity"/>
    <property type="evidence" value="ECO:0007669"/>
    <property type="project" value="UniProtKB-ARBA"/>
</dbReference>
<dbReference type="EC" id="1.1.1.95" evidence="5"/>
<dbReference type="PANTHER" id="PTHR42789:SF1">
    <property type="entry name" value="D-ISOMER SPECIFIC 2-HYDROXYACID DEHYDROGENASE FAMILY PROTEIN (AFU_ORTHOLOGUE AFUA_6G10090)"/>
    <property type="match status" value="1"/>
</dbReference>
<evidence type="ECO:0000256" key="9">
    <source>
        <dbReference type="ARBA" id="ARBA00023027"/>
    </source>
</evidence>
<evidence type="ECO:0000256" key="7">
    <source>
        <dbReference type="ARBA" id="ARBA00022605"/>
    </source>
</evidence>
<dbReference type="AlphaFoldDB" id="A0A927HZC9"/>
<dbReference type="Proteomes" id="UP000619295">
    <property type="component" value="Unassembled WGS sequence"/>
</dbReference>
<dbReference type="Pfam" id="PF22629">
    <property type="entry name" value="ACT_AHAS_ss"/>
    <property type="match status" value="1"/>
</dbReference>
<dbReference type="Gene3D" id="3.30.70.260">
    <property type="match status" value="1"/>
</dbReference>
<evidence type="ECO:0000313" key="16">
    <source>
        <dbReference type="EMBL" id="MBD3846134.1"/>
    </source>
</evidence>
<comment type="similarity">
    <text evidence="3 14">Belongs to the D-isomer specific 2-hydroxyacid dehydrogenase family.</text>
</comment>
<dbReference type="Pfam" id="PF00389">
    <property type="entry name" value="2-Hacid_dh"/>
    <property type="match status" value="1"/>
</dbReference>
<evidence type="ECO:0000256" key="14">
    <source>
        <dbReference type="RuleBase" id="RU003719"/>
    </source>
</evidence>
<dbReference type="SUPFAM" id="SSF55021">
    <property type="entry name" value="ACT-like"/>
    <property type="match status" value="1"/>
</dbReference>
<dbReference type="GO" id="GO:0004617">
    <property type="term" value="F:phosphoglycerate dehydrogenase activity"/>
    <property type="evidence" value="ECO:0007669"/>
    <property type="project" value="UniProtKB-EC"/>
</dbReference>
<evidence type="ECO:0000313" key="17">
    <source>
        <dbReference type="Proteomes" id="UP000619295"/>
    </source>
</evidence>
<comment type="caution">
    <text evidence="16">The sequence shown here is derived from an EMBL/GenBank/DDBJ whole genome shotgun (WGS) entry which is preliminary data.</text>
</comment>
<dbReference type="CDD" id="cd04901">
    <property type="entry name" value="ACT_3PGDH"/>
    <property type="match status" value="1"/>
</dbReference>
<dbReference type="InterPro" id="IPR036291">
    <property type="entry name" value="NAD(P)-bd_dom_sf"/>
</dbReference>
<keyword evidence="8 14" id="KW-0560">Oxidoreductase</keyword>
<dbReference type="SUPFAM" id="SSF51735">
    <property type="entry name" value="NAD(P)-binding Rossmann-fold domains"/>
    <property type="match status" value="1"/>
</dbReference>
<evidence type="ECO:0000256" key="12">
    <source>
        <dbReference type="ARBA" id="ARBA00048126"/>
    </source>
</evidence>
<dbReference type="InterPro" id="IPR006139">
    <property type="entry name" value="D-isomer_2_OHA_DH_cat_dom"/>
</dbReference>
<evidence type="ECO:0000259" key="15">
    <source>
        <dbReference type="PROSITE" id="PS51671"/>
    </source>
</evidence>
<dbReference type="InterPro" id="IPR054480">
    <property type="entry name" value="AHAS_small-like_ACT"/>
</dbReference>
<comment type="catalytic activity">
    <reaction evidence="13">
        <text>(2R)-3-phosphoglycerate + NAD(+) = 3-phosphooxypyruvate + NADH + H(+)</text>
        <dbReference type="Rhea" id="RHEA:12641"/>
        <dbReference type="ChEBI" id="CHEBI:15378"/>
        <dbReference type="ChEBI" id="CHEBI:18110"/>
        <dbReference type="ChEBI" id="CHEBI:57540"/>
        <dbReference type="ChEBI" id="CHEBI:57945"/>
        <dbReference type="ChEBI" id="CHEBI:58272"/>
        <dbReference type="EC" id="1.1.1.95"/>
    </reaction>
</comment>
<dbReference type="InterPro" id="IPR029753">
    <property type="entry name" value="D-isomer_DH_CS"/>
</dbReference>
<comment type="pathway">
    <text evidence="2">Amino-acid biosynthesis; L-serine biosynthesis; L-serine from 3-phospho-D-glycerate: step 1/3.</text>
</comment>